<keyword evidence="1 2" id="KW-0732">Signal</keyword>
<evidence type="ECO:0000259" key="3">
    <source>
        <dbReference type="Pfam" id="PF03330"/>
    </source>
</evidence>
<dbReference type="Pfam" id="PF03330">
    <property type="entry name" value="DPBB_1"/>
    <property type="match status" value="1"/>
</dbReference>
<feature type="signal peptide" evidence="2">
    <location>
        <begin position="1"/>
        <end position="18"/>
    </location>
</feature>
<feature type="chain" id="PRO_5002174087" description="RlpA-like protein double-psi beta-barrel domain-containing protein" evidence="2">
    <location>
        <begin position="19"/>
        <end position="158"/>
    </location>
</feature>
<proteinExistence type="predicted"/>
<evidence type="ECO:0000313" key="5">
    <source>
        <dbReference type="Proteomes" id="UP000054549"/>
    </source>
</evidence>
<dbReference type="EMBL" id="KN818243">
    <property type="protein sequence ID" value="KIL65333.1"/>
    <property type="molecule type" value="Genomic_DNA"/>
</dbReference>
<reference evidence="4 5" key="1">
    <citation type="submission" date="2014-04" db="EMBL/GenBank/DDBJ databases">
        <title>Evolutionary Origins and Diversification of the Mycorrhizal Mutualists.</title>
        <authorList>
            <consortium name="DOE Joint Genome Institute"/>
            <consortium name="Mycorrhizal Genomics Consortium"/>
            <person name="Kohler A."/>
            <person name="Kuo A."/>
            <person name="Nagy L.G."/>
            <person name="Floudas D."/>
            <person name="Copeland A."/>
            <person name="Barry K.W."/>
            <person name="Cichocki N."/>
            <person name="Veneault-Fourrey C."/>
            <person name="LaButti K."/>
            <person name="Lindquist E.A."/>
            <person name="Lipzen A."/>
            <person name="Lundell T."/>
            <person name="Morin E."/>
            <person name="Murat C."/>
            <person name="Riley R."/>
            <person name="Ohm R."/>
            <person name="Sun H."/>
            <person name="Tunlid A."/>
            <person name="Henrissat B."/>
            <person name="Grigoriev I.V."/>
            <person name="Hibbett D.S."/>
            <person name="Martin F."/>
        </authorList>
    </citation>
    <scope>NUCLEOTIDE SEQUENCE [LARGE SCALE GENOMIC DNA]</scope>
    <source>
        <strain evidence="4 5">Koide BX008</strain>
    </source>
</reference>
<dbReference type="PANTHER" id="PTHR31836">
    <property type="match status" value="1"/>
</dbReference>
<dbReference type="STRING" id="946122.A0A0C2X980"/>
<accession>A0A0C2X980</accession>
<name>A0A0C2X980_AMAMK</name>
<keyword evidence="5" id="KW-1185">Reference proteome</keyword>
<evidence type="ECO:0000256" key="1">
    <source>
        <dbReference type="ARBA" id="ARBA00022729"/>
    </source>
</evidence>
<evidence type="ECO:0000313" key="4">
    <source>
        <dbReference type="EMBL" id="KIL65333.1"/>
    </source>
</evidence>
<gene>
    <name evidence="4" type="ORF">M378DRAFT_10942</name>
</gene>
<protein>
    <recommendedName>
        <fullName evidence="3">RlpA-like protein double-psi beta-barrel domain-containing protein</fullName>
    </recommendedName>
</protein>
<feature type="domain" description="RlpA-like protein double-psi beta-barrel" evidence="3">
    <location>
        <begin position="63"/>
        <end position="154"/>
    </location>
</feature>
<dbReference type="HOGENOM" id="CLU_1668929_0_0_1"/>
<dbReference type="OrthoDB" id="406505at2759"/>
<organism evidence="4 5">
    <name type="scientific">Amanita muscaria (strain Koide BX008)</name>
    <dbReference type="NCBI Taxonomy" id="946122"/>
    <lineage>
        <taxon>Eukaryota</taxon>
        <taxon>Fungi</taxon>
        <taxon>Dikarya</taxon>
        <taxon>Basidiomycota</taxon>
        <taxon>Agaricomycotina</taxon>
        <taxon>Agaricomycetes</taxon>
        <taxon>Agaricomycetidae</taxon>
        <taxon>Agaricales</taxon>
        <taxon>Pluteineae</taxon>
        <taxon>Amanitaceae</taxon>
        <taxon>Amanita</taxon>
    </lineage>
</organism>
<dbReference type="InterPro" id="IPR051477">
    <property type="entry name" value="Expansin_CellWall"/>
</dbReference>
<dbReference type="SUPFAM" id="SSF50685">
    <property type="entry name" value="Barwin-like endoglucanases"/>
    <property type="match status" value="1"/>
</dbReference>
<sequence>MKLSIAAVIAFAATSALALSIPYKQSAVYAREMYERDSGEGALESFEKRTRVKHDPAGQVNTGGYATYFYQKGNPGACGTVHSDDDLIAAIDSTRYGSALCGKQVKITNPSNGKSVVVKVADNCPTCRNADSIDLSVAAFKNIADTSQGIVGINWVFV</sequence>
<dbReference type="AlphaFoldDB" id="A0A0C2X980"/>
<dbReference type="InParanoid" id="A0A0C2X980"/>
<dbReference type="Gene3D" id="2.40.40.10">
    <property type="entry name" value="RlpA-like domain"/>
    <property type="match status" value="1"/>
</dbReference>
<evidence type="ECO:0000256" key="2">
    <source>
        <dbReference type="SAM" id="SignalP"/>
    </source>
</evidence>
<dbReference type="PANTHER" id="PTHR31836:SF24">
    <property type="entry name" value="RLPA-LIKE PROTEIN DOUBLE-PSI BETA-BARREL DOMAIN-CONTAINING PROTEIN"/>
    <property type="match status" value="1"/>
</dbReference>
<dbReference type="Proteomes" id="UP000054549">
    <property type="component" value="Unassembled WGS sequence"/>
</dbReference>
<dbReference type="InterPro" id="IPR036908">
    <property type="entry name" value="RlpA-like_sf"/>
</dbReference>
<dbReference type="InterPro" id="IPR009009">
    <property type="entry name" value="RlpA-like_DPBB"/>
</dbReference>
<dbReference type="CDD" id="cd22191">
    <property type="entry name" value="DPBB_RlpA_EXP_N-like"/>
    <property type="match status" value="1"/>
</dbReference>